<name>A0ACD3AWK5_9AGAR</name>
<protein>
    <submittedName>
        <fullName evidence="1">Uncharacterized protein</fullName>
    </submittedName>
</protein>
<gene>
    <name evidence="1" type="ORF">BDN72DRAFT_839998</name>
</gene>
<reference evidence="1 2" key="1">
    <citation type="journal article" date="2019" name="Nat. Ecol. Evol.">
        <title>Megaphylogeny resolves global patterns of mushroom evolution.</title>
        <authorList>
            <person name="Varga T."/>
            <person name="Krizsan K."/>
            <person name="Foldi C."/>
            <person name="Dima B."/>
            <person name="Sanchez-Garcia M."/>
            <person name="Sanchez-Ramirez S."/>
            <person name="Szollosi G.J."/>
            <person name="Szarkandi J.G."/>
            <person name="Papp V."/>
            <person name="Albert L."/>
            <person name="Andreopoulos W."/>
            <person name="Angelini C."/>
            <person name="Antonin V."/>
            <person name="Barry K.W."/>
            <person name="Bougher N.L."/>
            <person name="Buchanan P."/>
            <person name="Buyck B."/>
            <person name="Bense V."/>
            <person name="Catcheside P."/>
            <person name="Chovatia M."/>
            <person name="Cooper J."/>
            <person name="Damon W."/>
            <person name="Desjardin D."/>
            <person name="Finy P."/>
            <person name="Geml J."/>
            <person name="Haridas S."/>
            <person name="Hughes K."/>
            <person name="Justo A."/>
            <person name="Karasinski D."/>
            <person name="Kautmanova I."/>
            <person name="Kiss B."/>
            <person name="Kocsube S."/>
            <person name="Kotiranta H."/>
            <person name="LaButti K.M."/>
            <person name="Lechner B.E."/>
            <person name="Liimatainen K."/>
            <person name="Lipzen A."/>
            <person name="Lukacs Z."/>
            <person name="Mihaltcheva S."/>
            <person name="Morgado L.N."/>
            <person name="Niskanen T."/>
            <person name="Noordeloos M.E."/>
            <person name="Ohm R.A."/>
            <person name="Ortiz-Santana B."/>
            <person name="Ovrebo C."/>
            <person name="Racz N."/>
            <person name="Riley R."/>
            <person name="Savchenko A."/>
            <person name="Shiryaev A."/>
            <person name="Soop K."/>
            <person name="Spirin V."/>
            <person name="Szebenyi C."/>
            <person name="Tomsovsky M."/>
            <person name="Tulloss R.E."/>
            <person name="Uehling J."/>
            <person name="Grigoriev I.V."/>
            <person name="Vagvolgyi C."/>
            <person name="Papp T."/>
            <person name="Martin F.M."/>
            <person name="Miettinen O."/>
            <person name="Hibbett D.S."/>
            <person name="Nagy L.G."/>
        </authorList>
    </citation>
    <scope>NUCLEOTIDE SEQUENCE [LARGE SCALE GENOMIC DNA]</scope>
    <source>
        <strain evidence="1 2">NL-1719</strain>
    </source>
</reference>
<accession>A0ACD3AWK5</accession>
<keyword evidence="2" id="KW-1185">Reference proteome</keyword>
<sequence>MLSSPTLIVDPHIDDRNRIDQEIAELEARLISLRKARNALAPIARLHPEIMQEIFYLVHISSEHKGRGSLLVTWISHKWRELAHHTSSLWSHIDFKRLEWIENALSRSKHRELEFELDCTPRQERDLSPLMSLLLKNISRIRRLVMVSRYGASSQILSESTSEWMAPAPLLVNLQFQRLFLPPRIFSGVCPLLQSLHITSCAIDWHTLPITPGLRELVIQDPNSRTSVEHLVKIFQVIGPGLETLVLEHVFNQDDSIPLPNLQPTQFRFKKLTQLSLVEDTAEEVERLVNRISLPAGGGLGVEVVVSQYGRSKLAEAFVSSRGIEKWPVKYLDISTDNTSITIRISEDWSQMDDCPGDDQITDIQFEISDSRQPSELFPILALSPIHPIKTVVFNGGSYHPRDKTILSYVGTLGTVRKLHLELAFFPTFRSLIEDQAEKIRQKVYNAPERGEAENIVELSVAQSILSFHNLEFLEIFGDPVKGQGLTVTDTSSLQRWLEWRKEFGLPLERFSLVGINVQLPLSWIRTQLRNVVGEVQDREVTEEDPNDPHIDGH</sequence>
<proteinExistence type="predicted"/>
<evidence type="ECO:0000313" key="1">
    <source>
        <dbReference type="EMBL" id="TFK69732.1"/>
    </source>
</evidence>
<dbReference type="Proteomes" id="UP000308600">
    <property type="component" value="Unassembled WGS sequence"/>
</dbReference>
<evidence type="ECO:0000313" key="2">
    <source>
        <dbReference type="Proteomes" id="UP000308600"/>
    </source>
</evidence>
<dbReference type="EMBL" id="ML208325">
    <property type="protein sequence ID" value="TFK69732.1"/>
    <property type="molecule type" value="Genomic_DNA"/>
</dbReference>
<organism evidence="1 2">
    <name type="scientific">Pluteus cervinus</name>
    <dbReference type="NCBI Taxonomy" id="181527"/>
    <lineage>
        <taxon>Eukaryota</taxon>
        <taxon>Fungi</taxon>
        <taxon>Dikarya</taxon>
        <taxon>Basidiomycota</taxon>
        <taxon>Agaricomycotina</taxon>
        <taxon>Agaricomycetes</taxon>
        <taxon>Agaricomycetidae</taxon>
        <taxon>Agaricales</taxon>
        <taxon>Pluteineae</taxon>
        <taxon>Pluteaceae</taxon>
        <taxon>Pluteus</taxon>
    </lineage>
</organism>